<dbReference type="EMBL" id="JACVVK020000030">
    <property type="protein sequence ID" value="KAK7501642.1"/>
    <property type="molecule type" value="Genomic_DNA"/>
</dbReference>
<dbReference type="AlphaFoldDB" id="A0ABD0LRI9"/>
<sequence>MKRGLARCAFARSRRVGIKTFTNASDATEVSSIEVSCASVVDTILTGACNDVNIAARATLQMWGFESVVEQSMT</sequence>
<evidence type="ECO:0000313" key="2">
    <source>
        <dbReference type="Proteomes" id="UP001519460"/>
    </source>
</evidence>
<evidence type="ECO:0000313" key="1">
    <source>
        <dbReference type="EMBL" id="KAK7501642.1"/>
    </source>
</evidence>
<reference evidence="1 2" key="1">
    <citation type="journal article" date="2023" name="Sci. Data">
        <title>Genome assembly of the Korean intertidal mud-creeper Batillaria attramentaria.</title>
        <authorList>
            <person name="Patra A.K."/>
            <person name="Ho P.T."/>
            <person name="Jun S."/>
            <person name="Lee S.J."/>
            <person name="Kim Y."/>
            <person name="Won Y.J."/>
        </authorList>
    </citation>
    <scope>NUCLEOTIDE SEQUENCE [LARGE SCALE GENOMIC DNA]</scope>
    <source>
        <strain evidence="1">Wonlab-2016</strain>
    </source>
</reference>
<keyword evidence="2" id="KW-1185">Reference proteome</keyword>
<comment type="caution">
    <text evidence="1">The sequence shown here is derived from an EMBL/GenBank/DDBJ whole genome shotgun (WGS) entry which is preliminary data.</text>
</comment>
<organism evidence="1 2">
    <name type="scientific">Batillaria attramentaria</name>
    <dbReference type="NCBI Taxonomy" id="370345"/>
    <lineage>
        <taxon>Eukaryota</taxon>
        <taxon>Metazoa</taxon>
        <taxon>Spiralia</taxon>
        <taxon>Lophotrochozoa</taxon>
        <taxon>Mollusca</taxon>
        <taxon>Gastropoda</taxon>
        <taxon>Caenogastropoda</taxon>
        <taxon>Sorbeoconcha</taxon>
        <taxon>Cerithioidea</taxon>
        <taxon>Batillariidae</taxon>
        <taxon>Batillaria</taxon>
    </lineage>
</organism>
<dbReference type="Proteomes" id="UP001519460">
    <property type="component" value="Unassembled WGS sequence"/>
</dbReference>
<name>A0ABD0LRI9_9CAEN</name>
<proteinExistence type="predicted"/>
<accession>A0ABD0LRI9</accession>
<gene>
    <name evidence="1" type="ORF">BaRGS_00007073</name>
</gene>
<protein>
    <submittedName>
        <fullName evidence="1">Uncharacterized protein</fullName>
    </submittedName>
</protein>